<dbReference type="EMBL" id="CP112932">
    <property type="protein sequence ID" value="WPY00339.1"/>
    <property type="molecule type" value="Genomic_DNA"/>
</dbReference>
<evidence type="ECO:0000313" key="3">
    <source>
        <dbReference type="Proteomes" id="UP001326613"/>
    </source>
</evidence>
<protein>
    <submittedName>
        <fullName evidence="2">Histidine kinase receptor protein</fullName>
    </submittedName>
</protein>
<keyword evidence="2" id="KW-0675">Receptor</keyword>
<evidence type="ECO:0000256" key="1">
    <source>
        <dbReference type="SAM" id="Phobius"/>
    </source>
</evidence>
<reference evidence="2 3" key="1">
    <citation type="submission" date="2022-10" db="EMBL/GenBank/DDBJ databases">
        <title>Host association and intracellularity evolved multiple times independently in the Rickettsiales.</title>
        <authorList>
            <person name="Castelli M."/>
            <person name="Nardi T."/>
            <person name="Gammuto L."/>
            <person name="Bellinzona G."/>
            <person name="Sabaneyeva E."/>
            <person name="Potekhin A."/>
            <person name="Serra V."/>
            <person name="Petroni G."/>
            <person name="Sassera D."/>
        </authorList>
    </citation>
    <scope>NUCLEOTIDE SEQUENCE [LARGE SCALE GENOMIC DNA]</scope>
    <source>
        <strain evidence="2 3">Kr 154-4</strain>
    </source>
</reference>
<proteinExistence type="predicted"/>
<dbReference type="Gene3D" id="3.30.450.20">
    <property type="entry name" value="PAS domain"/>
    <property type="match status" value="1"/>
</dbReference>
<sequence length="479" mass="55568">MFRKLNTTTTISFSERLIILAPWICILLIGILAIIFFGTRVGAGKFLIQVNNQKLAISLDLDQLRDRYSNYLRSTKDAIENIELDEKKLTAFFVSNKTLLLDQANITTISVTDKNFNVIYSNKFLYPLEYSNGSLLDKDYQQQIQTSAGEIIIANSVAGILIRKPIIDLAISLQDKNTGNFIGALIVSIPLTHLSQLSQTFSKYYLQHIDLVDNKLRKEGISTYEELYNHPVQFFLTKILFNLDKTYIVALDNVFKDSTVLLTYDLSLIRKNFFYRYFIVYFILLIAILLITWILFNYYILRPLLPIISSQNNLVIPGSKNIFAKIQEINTIYHLLQEKSLEYKQYNEKFIAVIGCFSFIASQINNKAEILTEDIEDIVLANPLYDQFQDWYKDTLRNIYQVSLNNREEMTEIMKVMTLTIQEVSHNSRESVDIIQILTSELNIEAELIIIDNNLKYETFSGMFFRKLLIQSLQRYSLC</sequence>
<feature type="transmembrane region" description="Helical" evidence="1">
    <location>
        <begin position="20"/>
        <end position="39"/>
    </location>
</feature>
<accession>A0ABZ0UTY7</accession>
<name>A0ABZ0UTY7_9RICK</name>
<feature type="transmembrane region" description="Helical" evidence="1">
    <location>
        <begin position="278"/>
        <end position="301"/>
    </location>
</feature>
<evidence type="ECO:0000313" key="2">
    <source>
        <dbReference type="EMBL" id="WPY00339.1"/>
    </source>
</evidence>
<dbReference type="RefSeq" id="WP_323738416.1">
    <property type="nucleotide sequence ID" value="NZ_CP112932.1"/>
</dbReference>
<gene>
    <name evidence="2" type="ORF">Trichorick_00211</name>
</gene>
<keyword evidence="1" id="KW-1133">Transmembrane helix</keyword>
<keyword evidence="3" id="KW-1185">Reference proteome</keyword>
<keyword evidence="2" id="KW-0808">Transferase</keyword>
<keyword evidence="2" id="KW-0418">Kinase</keyword>
<dbReference type="Proteomes" id="UP001326613">
    <property type="component" value="Chromosome"/>
</dbReference>
<dbReference type="GO" id="GO:0016301">
    <property type="term" value="F:kinase activity"/>
    <property type="evidence" value="ECO:0007669"/>
    <property type="project" value="UniProtKB-KW"/>
</dbReference>
<organism evidence="2 3">
    <name type="scientific">Candidatus Trichorickettsia mobilis</name>
    <dbReference type="NCBI Taxonomy" id="1346319"/>
    <lineage>
        <taxon>Bacteria</taxon>
        <taxon>Pseudomonadati</taxon>
        <taxon>Pseudomonadota</taxon>
        <taxon>Alphaproteobacteria</taxon>
        <taxon>Rickettsiales</taxon>
        <taxon>Rickettsiaceae</taxon>
        <taxon>Rickettsieae</taxon>
        <taxon>Candidatus Trichorickettsia</taxon>
    </lineage>
</organism>
<keyword evidence="1" id="KW-0472">Membrane</keyword>
<keyword evidence="1" id="KW-0812">Transmembrane</keyword>